<dbReference type="PANTHER" id="PTHR47660">
    <property type="entry name" value="TRANSCRIPTION FACTOR WITH C2H2 AND ZN(2)-CYS(6) DNA BINDING DOMAIN (EUROFUNG)-RELATED-RELATED"/>
    <property type="match status" value="1"/>
</dbReference>
<keyword evidence="1" id="KW-0479">Metal-binding</keyword>
<dbReference type="STRING" id="694270.A0A395S7X7"/>
<keyword evidence="4" id="KW-0804">Transcription</keyword>
<sequence>MTQQGVTSFQSPGLSSPESAKEDAEVLDHARALGDTTGQTSIVMENNAVDNSGDVGWITHEHQPITMAPTGDLMDATSLPESMFQINDLGDFAVERTTAEPTMGAPNINWLSDNQYLSMWESQLPAVPSGLGHMAYTFSSGLVRPNVASPWISTNYNDVGVTEVERSAPNLGYTSNPVATISPQHSRADSNRGSSTSRSNDGALYVDGTMARAPFRGQLLGRHMNQNSTSSAAGVESDNEAPDSLEASGQTGYSHYVSHGLYSKLVSAAREHAGLQVTESTTSLIPPIGSSQSRAPLDLTTLQAAILSMIDRLHSGQKIATERALGQRFILVEQCRRMNLLSRTPPKIDNGIIPGNTLIVAEWLQAQSELRTGLMLWVLDSIIAYEFDCPHLLQLHEVKTTLPCQEEMWDEPTLEQIQGNSYHQATVFEALHLLYMEKRQPSNLTEFGNIAMIYAVCQRTKEAAYQYETALSRWTPVAHVEPCSQSSTVVEAWPPSLGIIARWRNSACDCLDILHWKANGKAANAGGSEHPTILLLHLSRLYLLAPHKHLQKVATYTWLSGANDEIYDTTGHSEACTHLRRWANVDQYKARLSIIHAGALMWHVRRYSSDGFIEPHAIHLATLLLWAYSIFTARSMSPELPQNTGVSTPRHELESYVPKGSINPRATPNRDHEDDEEEPEPAFIHLDRPCDDEMVQTYIRLGHKMQGYMQRVGDICSSDAPPKILKEGIRLLSHRRAKEKAWGIENSFVKSLTSLLDATIELQSERTAASGLP</sequence>
<comment type="caution">
    <text evidence="7">The sequence shown here is derived from an EMBL/GenBank/DDBJ whole genome shotgun (WGS) entry which is preliminary data.</text>
</comment>
<feature type="region of interest" description="Disordered" evidence="6">
    <location>
        <begin position="170"/>
        <end position="203"/>
    </location>
</feature>
<evidence type="ECO:0000256" key="2">
    <source>
        <dbReference type="ARBA" id="ARBA00022833"/>
    </source>
</evidence>
<keyword evidence="8" id="KW-1185">Reference proteome</keyword>
<evidence type="ECO:0000256" key="5">
    <source>
        <dbReference type="ARBA" id="ARBA00023242"/>
    </source>
</evidence>
<keyword evidence="2" id="KW-0862">Zinc</keyword>
<organism evidence="7 8">
    <name type="scientific">Fusarium longipes</name>
    <dbReference type="NCBI Taxonomy" id="694270"/>
    <lineage>
        <taxon>Eukaryota</taxon>
        <taxon>Fungi</taxon>
        <taxon>Dikarya</taxon>
        <taxon>Ascomycota</taxon>
        <taxon>Pezizomycotina</taxon>
        <taxon>Sordariomycetes</taxon>
        <taxon>Hypocreomycetidae</taxon>
        <taxon>Hypocreales</taxon>
        <taxon>Nectriaceae</taxon>
        <taxon>Fusarium</taxon>
    </lineage>
</organism>
<dbReference type="OrthoDB" id="10018191at2759"/>
<feature type="region of interest" description="Disordered" evidence="6">
    <location>
        <begin position="639"/>
        <end position="681"/>
    </location>
</feature>
<feature type="compositionally biased region" description="Polar residues" evidence="6">
    <location>
        <begin position="1"/>
        <end position="18"/>
    </location>
</feature>
<evidence type="ECO:0000256" key="3">
    <source>
        <dbReference type="ARBA" id="ARBA00023015"/>
    </source>
</evidence>
<protein>
    <submittedName>
        <fullName evidence="7">Transcription factor zms1</fullName>
    </submittedName>
</protein>
<name>A0A395S7X7_9HYPO</name>
<evidence type="ECO:0000256" key="4">
    <source>
        <dbReference type="ARBA" id="ARBA00023163"/>
    </source>
</evidence>
<proteinExistence type="predicted"/>
<evidence type="ECO:0000256" key="1">
    <source>
        <dbReference type="ARBA" id="ARBA00022723"/>
    </source>
</evidence>
<reference evidence="7 8" key="1">
    <citation type="journal article" date="2018" name="PLoS Pathog.">
        <title>Evolution of structural diversity of trichothecenes, a family of toxins produced by plant pathogenic and entomopathogenic fungi.</title>
        <authorList>
            <person name="Proctor R.H."/>
            <person name="McCormick S.P."/>
            <person name="Kim H.S."/>
            <person name="Cardoza R.E."/>
            <person name="Stanley A.M."/>
            <person name="Lindo L."/>
            <person name="Kelly A."/>
            <person name="Brown D.W."/>
            <person name="Lee T."/>
            <person name="Vaughan M.M."/>
            <person name="Alexander N.J."/>
            <person name="Busman M."/>
            <person name="Gutierrez S."/>
        </authorList>
    </citation>
    <scope>NUCLEOTIDE SEQUENCE [LARGE SCALE GENOMIC DNA]</scope>
    <source>
        <strain evidence="7 8">NRRL 20695</strain>
    </source>
</reference>
<keyword evidence="5" id="KW-0539">Nucleus</keyword>
<evidence type="ECO:0000313" key="7">
    <source>
        <dbReference type="EMBL" id="RGP68501.1"/>
    </source>
</evidence>
<gene>
    <name evidence="7" type="ORF">FLONG3_8140</name>
</gene>
<dbReference type="EMBL" id="PXOG01000192">
    <property type="protein sequence ID" value="RGP68501.1"/>
    <property type="molecule type" value="Genomic_DNA"/>
</dbReference>
<dbReference type="GO" id="GO:0046872">
    <property type="term" value="F:metal ion binding"/>
    <property type="evidence" value="ECO:0007669"/>
    <property type="project" value="UniProtKB-KW"/>
</dbReference>
<dbReference type="AlphaFoldDB" id="A0A395S7X7"/>
<feature type="compositionally biased region" description="Polar residues" evidence="6">
    <location>
        <begin position="172"/>
        <end position="200"/>
    </location>
</feature>
<dbReference type="PANTHER" id="PTHR47660:SF7">
    <property type="entry name" value="TRANSCRIPTION FACTOR WITH C2H2 AND ZN(2)-CYS(6) DNA BINDING DOMAIN (EUROFUNG)"/>
    <property type="match status" value="1"/>
</dbReference>
<keyword evidence="3" id="KW-0805">Transcription regulation</keyword>
<feature type="region of interest" description="Disordered" evidence="6">
    <location>
        <begin position="227"/>
        <end position="250"/>
    </location>
</feature>
<accession>A0A395S7X7</accession>
<dbReference type="Proteomes" id="UP000266234">
    <property type="component" value="Unassembled WGS sequence"/>
</dbReference>
<feature type="region of interest" description="Disordered" evidence="6">
    <location>
        <begin position="1"/>
        <end position="26"/>
    </location>
</feature>
<evidence type="ECO:0000313" key="8">
    <source>
        <dbReference type="Proteomes" id="UP000266234"/>
    </source>
</evidence>
<evidence type="ECO:0000256" key="6">
    <source>
        <dbReference type="SAM" id="MobiDB-lite"/>
    </source>
</evidence>